<evidence type="ECO:0000256" key="3">
    <source>
        <dbReference type="ARBA" id="ARBA00004651"/>
    </source>
</evidence>
<dbReference type="Proteomes" id="UP000681722">
    <property type="component" value="Unassembled WGS sequence"/>
</dbReference>
<keyword evidence="11" id="KW-0663">Pyridoxal phosphate</keyword>
<keyword evidence="10 37" id="KW-0812">Transmembrane</keyword>
<evidence type="ECO:0000256" key="33">
    <source>
        <dbReference type="ARBA" id="ARBA00048760"/>
    </source>
</evidence>
<evidence type="ECO:0000256" key="9">
    <source>
        <dbReference type="ARBA" id="ARBA00022679"/>
    </source>
</evidence>
<keyword evidence="15" id="KW-0496">Mitochondrion</keyword>
<name>A0A813S4K4_9BILA</name>
<keyword evidence="8" id="KW-0032">Aminotransferase</keyword>
<dbReference type="PANTHER" id="PTHR45688">
    <property type="match status" value="1"/>
</dbReference>
<dbReference type="Gene3D" id="3.40.640.10">
    <property type="entry name" value="Type I PLP-dependent aspartate aminotransferase-like (Major domain)"/>
    <property type="match status" value="1"/>
</dbReference>
<evidence type="ECO:0000256" key="29">
    <source>
        <dbReference type="ARBA" id="ARBA00047892"/>
    </source>
</evidence>
<sequence>MGSRNSYHGVIQSVLPLTNIALYKRSYGTGTRVTMNPDPYRGPWGGKHCRDSIIQTTRNCDCSEGTCKASDRYVEQLEDVLNYEVHKQKVAAIFIESIQGYGGVVQYPKDYVKRASELVQKNGGLYVADEVQTGFGRTGTHFWGYQAHNSKPDIVVMAKSIANGFPFAAVVTRADIAKSTGTYFNTYGGNPIGCAVASAVLDVIRDEKLQENCHKVGSYLLERLAKLREHIDIIGDVRGKGLMIGMEMVTDKDPRKPYPVDKMNAILNTCKENGLLFGKGGNFGNIFRIKPPMCITKEDADFAVDFISFAHDFSFIIVQCGTVKNNFFNEQELPVVDQLDNVTRTSALPTVKGLGLVASFNEHQQMADDILKLFQNLINTETTDDFLFDQIHSQFTFSALIISCLASTILQVFVDPIECVQPAQFTGGYTSFAHTLCWLNNTYYYPQTGKQIPIDTTERQKHRLHYYQWLPFIFLFQAFFFMVPRLIWLSFNNRNGLNPSSLVLQGRKYDKNAKISNFISKEIERYLMCRRLAQYKRKLQYRYSEYLTSKGDEQREDDLSTIETFLPKVSLVTRSRNAYLVTLYLFIKILYILNIILQTFLLDRLLSTGKYGFIRFGYDMIKYLFHYKRYTYKTILSYKQLFPFLTLCDFNVRELGQDHSYTIEIPYTLHSGHAGGHLEKNRNIINFIYTIYNYLIIFGRYSYVKKILRLAIAKQQTSLLSFESKDNAEDDNDPTTDIDLISDVYSNKQRLRNFVHWLQPDGVFLLHLLNSHVNELVVISSLGELVEIWAKKYENPTNLAQHLMKNDFSYL</sequence>
<evidence type="ECO:0000256" key="17">
    <source>
        <dbReference type="ARBA" id="ARBA00023303"/>
    </source>
</evidence>
<dbReference type="Pfam" id="PF00876">
    <property type="entry name" value="Innexin"/>
    <property type="match status" value="1"/>
</dbReference>
<evidence type="ECO:0000256" key="18">
    <source>
        <dbReference type="ARBA" id="ARBA00033660"/>
    </source>
</evidence>
<comment type="catalytic activity">
    <reaction evidence="23">
        <text>2-oxobutanoate + L-alanine = (2S)-2-aminobutanoate + pyruvate</text>
        <dbReference type="Rhea" id="RHEA:77355"/>
        <dbReference type="ChEBI" id="CHEBI:15361"/>
        <dbReference type="ChEBI" id="CHEBI:16763"/>
        <dbReference type="ChEBI" id="CHEBI:57972"/>
        <dbReference type="ChEBI" id="CHEBI:74359"/>
        <dbReference type="EC" id="2.6.1.44"/>
    </reaction>
</comment>
<dbReference type="Pfam" id="PF00202">
    <property type="entry name" value="Aminotran_3"/>
    <property type="match status" value="1"/>
</dbReference>
<evidence type="ECO:0000256" key="20">
    <source>
        <dbReference type="ARBA" id="ARBA00043679"/>
    </source>
</evidence>
<dbReference type="GO" id="GO:0008453">
    <property type="term" value="F:alanine-glyoxylate transaminase activity"/>
    <property type="evidence" value="ECO:0007669"/>
    <property type="project" value="UniProtKB-EC"/>
</dbReference>
<keyword evidence="16 37" id="KW-0472">Membrane</keyword>
<comment type="catalytic activity">
    <reaction evidence="34">
        <text>oxaloacetate + L-alanine = L-aspartate + pyruvate</text>
        <dbReference type="Rhea" id="RHEA:77347"/>
        <dbReference type="ChEBI" id="CHEBI:15361"/>
        <dbReference type="ChEBI" id="CHEBI:16452"/>
        <dbReference type="ChEBI" id="CHEBI:29991"/>
        <dbReference type="ChEBI" id="CHEBI:57972"/>
    </reaction>
</comment>
<keyword evidence="13 37" id="KW-1133">Transmembrane helix</keyword>
<evidence type="ECO:0000256" key="30">
    <source>
        <dbReference type="ARBA" id="ARBA00048264"/>
    </source>
</evidence>
<evidence type="ECO:0000256" key="25">
    <source>
        <dbReference type="ARBA" id="ARBA00043777"/>
    </source>
</evidence>
<comment type="cofactor">
    <cofactor evidence="1">
        <name>pyridoxal 5'-phosphate</name>
        <dbReference type="ChEBI" id="CHEBI:597326"/>
    </cofactor>
</comment>
<evidence type="ECO:0000256" key="37">
    <source>
        <dbReference type="RuleBase" id="RU010713"/>
    </source>
</evidence>
<comment type="subcellular location">
    <subcellularLocation>
        <location evidence="3 37">Cell membrane</location>
        <topology evidence="3 37">Multi-pass membrane protein</topology>
    </subcellularLocation>
    <subcellularLocation>
        <location evidence="2">Mitochondrion</location>
    </subcellularLocation>
</comment>
<dbReference type="Gene3D" id="3.90.1150.10">
    <property type="entry name" value="Aspartate Aminotransferase, domain 1"/>
    <property type="match status" value="1"/>
</dbReference>
<dbReference type="InterPro" id="IPR005814">
    <property type="entry name" value="Aminotrans_3"/>
</dbReference>
<evidence type="ECO:0000256" key="15">
    <source>
        <dbReference type="ARBA" id="ARBA00023128"/>
    </source>
</evidence>
<evidence type="ECO:0000256" key="31">
    <source>
        <dbReference type="ARBA" id="ARBA00048500"/>
    </source>
</evidence>
<evidence type="ECO:0000256" key="7">
    <source>
        <dbReference type="ARBA" id="ARBA00022475"/>
    </source>
</evidence>
<dbReference type="Proteomes" id="UP000663829">
    <property type="component" value="Unassembled WGS sequence"/>
</dbReference>
<comment type="function">
    <text evidence="36">Multifunctional aminotransferase with a broad substrate specificity. Catalyzes the conversion of glyoxylate to glycine using alanine as the amino donor. Catalyzes metabolism of not L- but the D-isomer of D-beta-aminoisobutyric acid to generate 2-methyl-3-oxopropanoate and alanine. Catalyzes the transfer of the amino group from beta-alanine to pyruvate to yield L-alanine and 3-oxopropanoate. Can metabolize NG-monomethyl-L-arginine (NMMA), asymmetric NG,NG-dimethyl-L-arginine (ADMA) and symmetric NG,N'G-dimethyl-L-arginine (SDMA). ADMA is a potent inhibitor of nitric-oxide (NO) synthase, and this activity provides mechanism through which the kidney regulates blood pressure.</text>
</comment>
<evidence type="ECO:0000256" key="19">
    <source>
        <dbReference type="ARBA" id="ARBA00043669"/>
    </source>
</evidence>
<evidence type="ECO:0000256" key="10">
    <source>
        <dbReference type="ARBA" id="ARBA00022692"/>
    </source>
</evidence>
<dbReference type="EMBL" id="CAJOBC010000350">
    <property type="protein sequence ID" value="CAF3575336.1"/>
    <property type="molecule type" value="Genomic_DNA"/>
</dbReference>
<comment type="catalytic activity">
    <reaction evidence="33">
        <text>N(omega)-methyl-L-arginine + glyoxylate = 5-(3-methylguanidino)-2-oxopentanoate + glycine</text>
        <dbReference type="Rhea" id="RHEA:77323"/>
        <dbReference type="ChEBI" id="CHEBI:36655"/>
        <dbReference type="ChEBI" id="CHEBI:57305"/>
        <dbReference type="ChEBI" id="CHEBI:114953"/>
        <dbReference type="ChEBI" id="CHEBI:197314"/>
    </reaction>
</comment>
<dbReference type="PRINTS" id="PR01262">
    <property type="entry name" value="INNEXIN"/>
</dbReference>
<evidence type="ECO:0000256" key="26">
    <source>
        <dbReference type="ARBA" id="ARBA00043798"/>
    </source>
</evidence>
<evidence type="ECO:0000256" key="13">
    <source>
        <dbReference type="ARBA" id="ARBA00022989"/>
    </source>
</evidence>
<dbReference type="InterPro" id="IPR015422">
    <property type="entry name" value="PyrdxlP-dep_Trfase_small"/>
</dbReference>
<dbReference type="InterPro" id="IPR015421">
    <property type="entry name" value="PyrdxlP-dep_Trfase_major"/>
</dbReference>
<comment type="catalytic activity">
    <reaction evidence="18">
        <text>glyoxylate + L-alanine = glycine + pyruvate</text>
        <dbReference type="Rhea" id="RHEA:24248"/>
        <dbReference type="ChEBI" id="CHEBI:15361"/>
        <dbReference type="ChEBI" id="CHEBI:36655"/>
        <dbReference type="ChEBI" id="CHEBI:57305"/>
        <dbReference type="ChEBI" id="CHEBI:57972"/>
        <dbReference type="EC" id="2.6.1.44"/>
    </reaction>
    <physiologicalReaction direction="left-to-right" evidence="18">
        <dbReference type="Rhea" id="RHEA:24249"/>
    </physiologicalReaction>
</comment>
<protein>
    <recommendedName>
        <fullName evidence="37">Innexin</fullName>
    </recommendedName>
</protein>
<evidence type="ECO:0000256" key="11">
    <source>
        <dbReference type="ARBA" id="ARBA00022898"/>
    </source>
</evidence>
<dbReference type="PANTHER" id="PTHR45688:SF3">
    <property type="entry name" value="ALANINE--GLYOXYLATE AMINOTRANSFERASE 2, MITOCHONDRIAL"/>
    <property type="match status" value="1"/>
</dbReference>
<comment type="catalytic activity">
    <reaction evidence="21">
        <text>(R)-3-amino-2-methylpropanoate + pyruvate = 2-methyl-3-oxopropanoate + L-alanine</text>
        <dbReference type="Rhea" id="RHEA:18393"/>
        <dbReference type="ChEBI" id="CHEBI:15361"/>
        <dbReference type="ChEBI" id="CHEBI:57700"/>
        <dbReference type="ChEBI" id="CHEBI:57731"/>
        <dbReference type="ChEBI" id="CHEBI:57972"/>
        <dbReference type="EC" id="2.6.1.40"/>
    </reaction>
    <physiologicalReaction direction="left-to-right" evidence="21">
        <dbReference type="Rhea" id="RHEA:18394"/>
    </physiologicalReaction>
</comment>
<evidence type="ECO:0000256" key="22">
    <source>
        <dbReference type="ARBA" id="ARBA00043749"/>
    </source>
</evidence>
<feature type="transmembrane region" description="Helical" evidence="37">
    <location>
        <begin position="684"/>
        <end position="703"/>
    </location>
</feature>
<evidence type="ECO:0000256" key="6">
    <source>
        <dbReference type="ARBA" id="ARBA00022448"/>
    </source>
</evidence>
<evidence type="ECO:0000256" key="28">
    <source>
        <dbReference type="ARBA" id="ARBA00043826"/>
    </source>
</evidence>
<keyword evidence="6 37" id="KW-0813">Transport</keyword>
<keyword evidence="9" id="KW-0808">Transferase</keyword>
<evidence type="ECO:0000256" key="1">
    <source>
        <dbReference type="ARBA" id="ARBA00001933"/>
    </source>
</evidence>
<evidence type="ECO:0000256" key="14">
    <source>
        <dbReference type="ARBA" id="ARBA00023065"/>
    </source>
</evidence>
<comment type="catalytic activity">
    <reaction evidence="24">
        <text>N(omega)-methyl-L-arginine + pyruvate = 5-(3-methylguanidino)-2-oxopentanoate + L-alanine</text>
        <dbReference type="Rhea" id="RHEA:77319"/>
        <dbReference type="ChEBI" id="CHEBI:15361"/>
        <dbReference type="ChEBI" id="CHEBI:57972"/>
        <dbReference type="ChEBI" id="CHEBI:114953"/>
        <dbReference type="ChEBI" id="CHEBI:197314"/>
    </reaction>
</comment>
<comment type="catalytic activity">
    <reaction evidence="30">
        <text>L-ornithine + glyoxylate = 5-amino-2-oxopentanoate + glycine</text>
        <dbReference type="Rhea" id="RHEA:77331"/>
        <dbReference type="ChEBI" id="CHEBI:36655"/>
        <dbReference type="ChEBI" id="CHEBI:46911"/>
        <dbReference type="ChEBI" id="CHEBI:57305"/>
        <dbReference type="ChEBI" id="CHEBI:58802"/>
    </reaction>
</comment>
<comment type="catalytic activity">
    <reaction evidence="29">
        <text>N(omega),N(omega)-dimethyl-L-arginine + glyoxylate = 5-(3,3-dimethylguanidino)-2-oxopentanoate + glycine</text>
        <dbReference type="Rhea" id="RHEA:77311"/>
        <dbReference type="ChEBI" id="CHEBI:36655"/>
        <dbReference type="ChEBI" id="CHEBI:57305"/>
        <dbReference type="ChEBI" id="CHEBI:58326"/>
        <dbReference type="ChEBI" id="CHEBI:197301"/>
    </reaction>
</comment>
<reference evidence="38" key="1">
    <citation type="submission" date="2021-02" db="EMBL/GenBank/DDBJ databases">
        <authorList>
            <person name="Nowell W R."/>
        </authorList>
    </citation>
    <scope>NUCLEOTIDE SEQUENCE</scope>
</reference>
<feature type="transmembrane region" description="Helical" evidence="37">
    <location>
        <begin position="578"/>
        <end position="601"/>
    </location>
</feature>
<evidence type="ECO:0000256" key="12">
    <source>
        <dbReference type="ARBA" id="ARBA00022946"/>
    </source>
</evidence>
<comment type="catalytic activity">
    <reaction evidence="19">
        <text>N(omega),N(omega)-dimethyl-L-arginine + pyruvate = 5-(3,3-dimethylguanidino)-2-oxopentanoate + L-alanine</text>
        <dbReference type="Rhea" id="RHEA:77303"/>
        <dbReference type="ChEBI" id="CHEBI:15361"/>
        <dbReference type="ChEBI" id="CHEBI:57972"/>
        <dbReference type="ChEBI" id="CHEBI:58326"/>
        <dbReference type="ChEBI" id="CHEBI:197301"/>
    </reaction>
</comment>
<keyword evidence="14 37" id="KW-0406">Ion transport</keyword>
<dbReference type="OrthoDB" id="10261433at2759"/>
<evidence type="ECO:0000256" key="23">
    <source>
        <dbReference type="ARBA" id="ARBA00043751"/>
    </source>
</evidence>
<evidence type="ECO:0000256" key="4">
    <source>
        <dbReference type="ARBA" id="ARBA00008954"/>
    </source>
</evidence>
<evidence type="ECO:0000256" key="34">
    <source>
        <dbReference type="ARBA" id="ARBA00048916"/>
    </source>
</evidence>
<dbReference type="GO" id="GO:0047305">
    <property type="term" value="F:(R)-3-amino-2-methylpropionate-pyruvate transaminase activity"/>
    <property type="evidence" value="ECO:0007669"/>
    <property type="project" value="UniProtKB-EC"/>
</dbReference>
<comment type="caution">
    <text evidence="38">The sequence shown here is derived from an EMBL/GenBank/DDBJ whole genome shotgun (WGS) entry which is preliminary data.</text>
</comment>
<keyword evidence="17 37" id="KW-0407">Ion channel</keyword>
<keyword evidence="12" id="KW-0809">Transit peptide</keyword>
<comment type="catalytic activity">
    <reaction evidence="28">
        <text>2-oxopentanoate + N(omega),N(omega)-dimethyl-L-arginine = 5-(3,3-dimethylguanidino)-2-oxopentanoate + L-2-aminopentanoate</text>
        <dbReference type="Rhea" id="RHEA:77359"/>
        <dbReference type="ChEBI" id="CHEBI:28644"/>
        <dbReference type="ChEBI" id="CHEBI:58326"/>
        <dbReference type="ChEBI" id="CHEBI:58441"/>
        <dbReference type="ChEBI" id="CHEBI:197301"/>
    </reaction>
</comment>
<feature type="transmembrane region" description="Helical" evidence="37">
    <location>
        <begin position="466"/>
        <end position="488"/>
    </location>
</feature>
<comment type="catalytic activity">
    <reaction evidence="25">
        <text>L-ornithine + pyruvate = 5-amino-2-oxopentanoate + L-alanine</text>
        <dbReference type="Rhea" id="RHEA:77327"/>
        <dbReference type="ChEBI" id="CHEBI:15361"/>
        <dbReference type="ChEBI" id="CHEBI:46911"/>
        <dbReference type="ChEBI" id="CHEBI:57972"/>
        <dbReference type="ChEBI" id="CHEBI:58802"/>
    </reaction>
</comment>
<gene>
    <name evidence="37" type="primary">inx</name>
    <name evidence="38" type="ORF">GPM918_LOCUS3005</name>
    <name evidence="39" type="ORF">SRO942_LOCUS3005</name>
</gene>
<dbReference type="AlphaFoldDB" id="A0A813S4K4"/>
<dbReference type="GO" id="GO:0009436">
    <property type="term" value="P:glyoxylate catabolic process"/>
    <property type="evidence" value="ECO:0007669"/>
    <property type="project" value="TreeGrafter"/>
</dbReference>
<evidence type="ECO:0000256" key="27">
    <source>
        <dbReference type="ARBA" id="ARBA00043825"/>
    </source>
</evidence>
<evidence type="ECO:0000256" key="2">
    <source>
        <dbReference type="ARBA" id="ARBA00004173"/>
    </source>
</evidence>
<comment type="catalytic activity">
    <reaction evidence="31">
        <text>2-oxohexanoate + N(omega),N(omega)-dimethyl-L-arginine = L-2-aminohexanoate + 5-(3,3-dimethylguanidino)-2-oxopentanoate</text>
        <dbReference type="Rhea" id="RHEA:77363"/>
        <dbReference type="ChEBI" id="CHEBI:35177"/>
        <dbReference type="ChEBI" id="CHEBI:58326"/>
        <dbReference type="ChEBI" id="CHEBI:58455"/>
        <dbReference type="ChEBI" id="CHEBI:197301"/>
    </reaction>
</comment>
<evidence type="ECO:0000256" key="5">
    <source>
        <dbReference type="ARBA" id="ARBA00011881"/>
    </source>
</evidence>
<dbReference type="InterPro" id="IPR015424">
    <property type="entry name" value="PyrdxlP-dep_Trfase"/>
</dbReference>
<dbReference type="GO" id="GO:0005739">
    <property type="term" value="C:mitochondrion"/>
    <property type="evidence" value="ECO:0007669"/>
    <property type="project" value="UniProtKB-SubCell"/>
</dbReference>
<dbReference type="PROSITE" id="PS51013">
    <property type="entry name" value="PANNEXIN"/>
    <property type="match status" value="1"/>
</dbReference>
<evidence type="ECO:0000256" key="35">
    <source>
        <dbReference type="ARBA" id="ARBA00049480"/>
    </source>
</evidence>
<dbReference type="GO" id="GO:0034220">
    <property type="term" value="P:monoatomic ion transmembrane transport"/>
    <property type="evidence" value="ECO:0007669"/>
    <property type="project" value="UniProtKB-KW"/>
</dbReference>
<dbReference type="EMBL" id="CAJNOQ010000350">
    <property type="protein sequence ID" value="CAF0791121.1"/>
    <property type="molecule type" value="Genomic_DNA"/>
</dbReference>
<dbReference type="SUPFAM" id="SSF53383">
    <property type="entry name" value="PLP-dependent transferases"/>
    <property type="match status" value="1"/>
</dbReference>
<comment type="subunit">
    <text evidence="5">Homotetramer.</text>
</comment>
<evidence type="ECO:0000256" key="32">
    <source>
        <dbReference type="ARBA" id="ARBA00048560"/>
    </source>
</evidence>
<dbReference type="PROSITE" id="PS00600">
    <property type="entry name" value="AA_TRANSFER_CLASS_3"/>
    <property type="match status" value="1"/>
</dbReference>
<evidence type="ECO:0000256" key="36">
    <source>
        <dbReference type="ARBA" id="ARBA00058068"/>
    </source>
</evidence>
<evidence type="ECO:0000313" key="38">
    <source>
        <dbReference type="EMBL" id="CAF0791121.1"/>
    </source>
</evidence>
<comment type="caution">
    <text evidence="37">Lacks conserved residue(s) required for the propagation of feature annotation.</text>
</comment>
<evidence type="ECO:0000256" key="16">
    <source>
        <dbReference type="ARBA" id="ARBA00023136"/>
    </source>
</evidence>
<evidence type="ECO:0000313" key="40">
    <source>
        <dbReference type="Proteomes" id="UP000663829"/>
    </source>
</evidence>
<evidence type="ECO:0000256" key="8">
    <source>
        <dbReference type="ARBA" id="ARBA00022576"/>
    </source>
</evidence>
<comment type="catalytic activity">
    <reaction evidence="22">
        <text>N(omega),N(omega)-dimethyl-L-arginine + oxaloacetate = 5-(3,3-dimethylguanidino)-2-oxopentanoate + L-aspartate</text>
        <dbReference type="Rhea" id="RHEA:77343"/>
        <dbReference type="ChEBI" id="CHEBI:16452"/>
        <dbReference type="ChEBI" id="CHEBI:29991"/>
        <dbReference type="ChEBI" id="CHEBI:58326"/>
        <dbReference type="ChEBI" id="CHEBI:197301"/>
    </reaction>
</comment>
<evidence type="ECO:0000313" key="39">
    <source>
        <dbReference type="EMBL" id="CAF3575336.1"/>
    </source>
</evidence>
<dbReference type="GO" id="GO:0016223">
    <property type="term" value="F:beta-alanine:pyruvate transaminase activity"/>
    <property type="evidence" value="ECO:0007669"/>
    <property type="project" value="UniProtKB-EC"/>
</dbReference>
<dbReference type="InterPro" id="IPR049704">
    <property type="entry name" value="Aminotrans_3_PPA_site"/>
</dbReference>
<comment type="catalytic activity">
    <reaction evidence="20">
        <text>(2S)-2-aminobutanoate + glyoxylate = 2-oxobutanoate + glycine</text>
        <dbReference type="Rhea" id="RHEA:77339"/>
        <dbReference type="ChEBI" id="CHEBI:16763"/>
        <dbReference type="ChEBI" id="CHEBI:36655"/>
        <dbReference type="ChEBI" id="CHEBI:57305"/>
        <dbReference type="ChEBI" id="CHEBI:74359"/>
    </reaction>
</comment>
<comment type="catalytic activity">
    <reaction evidence="27">
        <text>3-oxopropanoate + L-alanine = beta-alanine + pyruvate</text>
        <dbReference type="Rhea" id="RHEA:14077"/>
        <dbReference type="ChEBI" id="CHEBI:15361"/>
        <dbReference type="ChEBI" id="CHEBI:33190"/>
        <dbReference type="ChEBI" id="CHEBI:57966"/>
        <dbReference type="ChEBI" id="CHEBI:57972"/>
        <dbReference type="EC" id="2.6.1.18"/>
    </reaction>
    <physiologicalReaction direction="right-to-left" evidence="27">
        <dbReference type="Rhea" id="RHEA:14079"/>
    </physiologicalReaction>
</comment>
<keyword evidence="7" id="KW-1003">Cell membrane</keyword>
<organism evidence="38 40">
    <name type="scientific">Didymodactylos carnosus</name>
    <dbReference type="NCBI Taxonomy" id="1234261"/>
    <lineage>
        <taxon>Eukaryota</taxon>
        <taxon>Metazoa</taxon>
        <taxon>Spiralia</taxon>
        <taxon>Gnathifera</taxon>
        <taxon>Rotifera</taxon>
        <taxon>Eurotatoria</taxon>
        <taxon>Bdelloidea</taxon>
        <taxon>Philodinida</taxon>
        <taxon>Philodinidae</taxon>
        <taxon>Didymodactylos</taxon>
    </lineage>
</organism>
<comment type="function">
    <text evidence="37">Structural component of the gap junctions.</text>
</comment>
<comment type="similarity">
    <text evidence="4">Belongs to the class-III pyridoxal-phosphate-dependent aminotransferase family.</text>
</comment>
<comment type="catalytic activity">
    <reaction evidence="26">
        <text>N(omega),N('omega)-dimethyl-L-arginine + pyruvate = 5-(3,3'-dimethylguanidino)-2-oxopentanoate + L-alanine</text>
        <dbReference type="Rhea" id="RHEA:77307"/>
        <dbReference type="ChEBI" id="CHEBI:15361"/>
        <dbReference type="ChEBI" id="CHEBI:57972"/>
        <dbReference type="ChEBI" id="CHEBI:197308"/>
        <dbReference type="ChEBI" id="CHEBI:197310"/>
    </reaction>
</comment>
<accession>A0A813S4K4</accession>
<comment type="catalytic activity">
    <reaction evidence="32">
        <text>N(omega),N(omega)-dimethyl-L-arginine + 2-oxobutanoate = 5-(3,3-dimethylguanidino)-2-oxopentanoate + (2S)-2-aminobutanoate</text>
        <dbReference type="Rhea" id="RHEA:77351"/>
        <dbReference type="ChEBI" id="CHEBI:16763"/>
        <dbReference type="ChEBI" id="CHEBI:58326"/>
        <dbReference type="ChEBI" id="CHEBI:74359"/>
        <dbReference type="ChEBI" id="CHEBI:197301"/>
    </reaction>
</comment>
<proteinExistence type="inferred from homology"/>
<dbReference type="GO" id="GO:0005886">
    <property type="term" value="C:plasma membrane"/>
    <property type="evidence" value="ECO:0007669"/>
    <property type="project" value="UniProtKB-SubCell"/>
</dbReference>
<dbReference type="GO" id="GO:0030170">
    <property type="term" value="F:pyridoxal phosphate binding"/>
    <property type="evidence" value="ECO:0007669"/>
    <property type="project" value="InterPro"/>
</dbReference>
<comment type="catalytic activity">
    <reaction evidence="35">
        <text>N(omega),N('omega)-dimethyl-L-arginine + glyoxylate = 5-(3,3'-dimethylguanidino)-2-oxopentanoate + glycine</text>
        <dbReference type="Rhea" id="RHEA:77315"/>
        <dbReference type="ChEBI" id="CHEBI:36655"/>
        <dbReference type="ChEBI" id="CHEBI:57305"/>
        <dbReference type="ChEBI" id="CHEBI:197308"/>
        <dbReference type="ChEBI" id="CHEBI:197310"/>
    </reaction>
</comment>
<dbReference type="CDD" id="cd00610">
    <property type="entry name" value="OAT_like"/>
    <property type="match status" value="1"/>
</dbReference>
<keyword evidence="40" id="KW-1185">Reference proteome</keyword>
<dbReference type="GO" id="GO:0005921">
    <property type="term" value="C:gap junction"/>
    <property type="evidence" value="ECO:0007669"/>
    <property type="project" value="UniProtKB-UniRule"/>
</dbReference>
<evidence type="ECO:0000256" key="24">
    <source>
        <dbReference type="ARBA" id="ARBA00043758"/>
    </source>
</evidence>
<evidence type="ECO:0000256" key="21">
    <source>
        <dbReference type="ARBA" id="ARBA00043726"/>
    </source>
</evidence>
<dbReference type="GO" id="GO:0019481">
    <property type="term" value="P:L-alanine catabolic process, by transamination"/>
    <property type="evidence" value="ECO:0007669"/>
    <property type="project" value="TreeGrafter"/>
</dbReference>
<comment type="similarity">
    <text evidence="37">Belongs to the pannexin family.</text>
</comment>
<dbReference type="InterPro" id="IPR000990">
    <property type="entry name" value="Innexin"/>
</dbReference>